<dbReference type="AlphaFoldDB" id="A0A3E3EFF4"/>
<dbReference type="RefSeq" id="WP_003538191.1">
    <property type="nucleotide sequence ID" value="NZ_AP031443.1"/>
</dbReference>
<accession>A0A3E3EFF4</accession>
<reference evidence="3 4" key="1">
    <citation type="submission" date="2018-08" db="EMBL/GenBank/DDBJ databases">
        <title>A genome reference for cultivated species of the human gut microbiota.</title>
        <authorList>
            <person name="Zou Y."/>
            <person name="Xue W."/>
            <person name="Luo G."/>
        </authorList>
    </citation>
    <scope>NUCLEOTIDE SEQUENCE [LARGE SCALE GENOMIC DNA]</scope>
    <source>
        <strain evidence="3 4">OM06-4</strain>
    </source>
</reference>
<dbReference type="EMBL" id="QUSL01000009">
    <property type="protein sequence ID" value="RGD86020.1"/>
    <property type="molecule type" value="Genomic_DNA"/>
</dbReference>
<dbReference type="EMBL" id="JAQLKE010000011">
    <property type="protein sequence ID" value="MDB7083806.1"/>
    <property type="molecule type" value="Genomic_DNA"/>
</dbReference>
<feature type="transmembrane region" description="Helical" evidence="1">
    <location>
        <begin position="36"/>
        <end position="55"/>
    </location>
</feature>
<gene>
    <name evidence="3" type="ORF">DXB93_07595</name>
    <name evidence="2" type="ORF">PM738_08335</name>
</gene>
<keyword evidence="1" id="KW-1133">Transmembrane helix</keyword>
<reference evidence="2" key="2">
    <citation type="submission" date="2023-01" db="EMBL/GenBank/DDBJ databases">
        <title>Human gut microbiome strain richness.</title>
        <authorList>
            <person name="Chen-Liaw A."/>
        </authorList>
    </citation>
    <scope>NUCLEOTIDE SEQUENCE</scope>
    <source>
        <strain evidence="2">1001217st2_G6_1001217B_191108</strain>
    </source>
</reference>
<organism evidence="3 4">
    <name type="scientific">Thomasclavelia ramosa</name>
    <dbReference type="NCBI Taxonomy" id="1547"/>
    <lineage>
        <taxon>Bacteria</taxon>
        <taxon>Bacillati</taxon>
        <taxon>Bacillota</taxon>
        <taxon>Erysipelotrichia</taxon>
        <taxon>Erysipelotrichales</taxon>
        <taxon>Coprobacillaceae</taxon>
        <taxon>Thomasclavelia</taxon>
    </lineage>
</organism>
<proteinExistence type="predicted"/>
<protein>
    <submittedName>
        <fullName evidence="3">Uncharacterized protein</fullName>
    </submittedName>
</protein>
<dbReference type="Proteomes" id="UP000261032">
    <property type="component" value="Unassembled WGS sequence"/>
</dbReference>
<evidence type="ECO:0000313" key="3">
    <source>
        <dbReference type="EMBL" id="RGD86020.1"/>
    </source>
</evidence>
<evidence type="ECO:0000313" key="2">
    <source>
        <dbReference type="EMBL" id="MDB7083806.1"/>
    </source>
</evidence>
<keyword evidence="1" id="KW-0472">Membrane</keyword>
<dbReference type="Proteomes" id="UP001211987">
    <property type="component" value="Unassembled WGS sequence"/>
</dbReference>
<evidence type="ECO:0000256" key="1">
    <source>
        <dbReference type="SAM" id="Phobius"/>
    </source>
</evidence>
<comment type="caution">
    <text evidence="3">The sequence shown here is derived from an EMBL/GenBank/DDBJ whole genome shotgun (WGS) entry which is preliminary data.</text>
</comment>
<sequence>MKNNDYKKIVNGIKIPEQKLDLVKNSILQKKSICKFKYATALIVIAAMITGTIYFRTYPRGDNETKTLIDVDYFITNIYANDETYELTDDKVSIDMSSDMFGTTWRCNAKRSCLPFDIRIVGENIKSISYSVIKGTSLDFYRVKSLDLFHDDLSELNKKNDFSIQFKMFNELRDQDKELLKERYQLTEENLESYVNDHIIDIIKDYRAALEQAGYSQESLNMYGGLFWIEINQGDRMTVPYDQQDPLNYRNILYTELNLENKDISVIDNEQIIYQTVKQELLSYEISMVIEYNNGVIKEKIITFEEGTCEERNNECRDTIYMKIK</sequence>
<keyword evidence="1" id="KW-0812">Transmembrane</keyword>
<evidence type="ECO:0000313" key="4">
    <source>
        <dbReference type="Proteomes" id="UP000261032"/>
    </source>
</evidence>
<name>A0A3E3EFF4_9FIRM</name>